<organism evidence="1 2">
    <name type="scientific">Coregonus suidteri</name>
    <dbReference type="NCBI Taxonomy" id="861788"/>
    <lineage>
        <taxon>Eukaryota</taxon>
        <taxon>Metazoa</taxon>
        <taxon>Chordata</taxon>
        <taxon>Craniata</taxon>
        <taxon>Vertebrata</taxon>
        <taxon>Euteleostomi</taxon>
        <taxon>Actinopterygii</taxon>
        <taxon>Neopterygii</taxon>
        <taxon>Teleostei</taxon>
        <taxon>Protacanthopterygii</taxon>
        <taxon>Salmoniformes</taxon>
        <taxon>Salmonidae</taxon>
        <taxon>Coregoninae</taxon>
        <taxon>Coregonus</taxon>
    </lineage>
</organism>
<dbReference type="AlphaFoldDB" id="A0AAN8L1W5"/>
<accession>A0AAN8L1W5</accession>
<evidence type="ECO:0000313" key="1">
    <source>
        <dbReference type="EMBL" id="KAK6303272.1"/>
    </source>
</evidence>
<evidence type="ECO:0000313" key="2">
    <source>
        <dbReference type="Proteomes" id="UP001356427"/>
    </source>
</evidence>
<keyword evidence="2" id="KW-1185">Reference proteome</keyword>
<proteinExistence type="predicted"/>
<reference evidence="1 2" key="1">
    <citation type="submission" date="2021-04" db="EMBL/GenBank/DDBJ databases">
        <authorList>
            <person name="De Guttry C."/>
            <person name="Zahm M."/>
            <person name="Klopp C."/>
            <person name="Cabau C."/>
            <person name="Louis A."/>
            <person name="Berthelot C."/>
            <person name="Parey E."/>
            <person name="Roest Crollius H."/>
            <person name="Montfort J."/>
            <person name="Robinson-Rechavi M."/>
            <person name="Bucao C."/>
            <person name="Bouchez O."/>
            <person name="Gislard M."/>
            <person name="Lluch J."/>
            <person name="Milhes M."/>
            <person name="Lampietro C."/>
            <person name="Lopez Roques C."/>
            <person name="Donnadieu C."/>
            <person name="Braasch I."/>
            <person name="Desvignes T."/>
            <person name="Postlethwait J."/>
            <person name="Bobe J."/>
            <person name="Wedekind C."/>
            <person name="Guiguen Y."/>
        </authorList>
    </citation>
    <scope>NUCLEOTIDE SEQUENCE [LARGE SCALE GENOMIC DNA]</scope>
    <source>
        <strain evidence="1">Cs_M1</strain>
        <tissue evidence="1">Blood</tissue>
    </source>
</reference>
<dbReference type="Proteomes" id="UP001356427">
    <property type="component" value="Unassembled WGS sequence"/>
</dbReference>
<dbReference type="EMBL" id="JAGTTL010000024">
    <property type="protein sequence ID" value="KAK6303272.1"/>
    <property type="molecule type" value="Genomic_DNA"/>
</dbReference>
<gene>
    <name evidence="1" type="ORF">J4Q44_G00257260</name>
</gene>
<sequence length="89" mass="9825">MYCVELEELVELLREKSFIGFISSVAANPMLRARGQCGAERPPCGGCRKRRLFRSTWIYVGEPDAAGVVNPRPSGLAVSRMEQLQAGLQ</sequence>
<comment type="caution">
    <text evidence="1">The sequence shown here is derived from an EMBL/GenBank/DDBJ whole genome shotgun (WGS) entry which is preliminary data.</text>
</comment>
<name>A0AAN8L1W5_9TELE</name>
<protein>
    <submittedName>
        <fullName evidence="1">Uncharacterized protein</fullName>
    </submittedName>
</protein>